<reference evidence="2 3" key="1">
    <citation type="submission" date="2008-07" db="EMBL/GenBank/DDBJ databases">
        <authorList>
            <person name="El-Sayed N."/>
            <person name="Caler E."/>
            <person name="Inman J."/>
            <person name="Amedeo P."/>
            <person name="Hass B."/>
            <person name="Wortman J."/>
        </authorList>
    </citation>
    <scope>NUCLEOTIDE SEQUENCE [LARGE SCALE GENOMIC DNA]</scope>
    <source>
        <strain evidence="3">ATCC 50983 / TXsc</strain>
    </source>
</reference>
<protein>
    <submittedName>
        <fullName evidence="2">Serine carboxypeptidase, putative</fullName>
    </submittedName>
</protein>
<dbReference type="GO" id="GO:0006508">
    <property type="term" value="P:proteolysis"/>
    <property type="evidence" value="ECO:0007669"/>
    <property type="project" value="InterPro"/>
</dbReference>
<keyword evidence="3" id="KW-1185">Reference proteome</keyword>
<keyword evidence="2" id="KW-0378">Hydrolase</keyword>
<organism evidence="3">
    <name type="scientific">Perkinsus marinus (strain ATCC 50983 / TXsc)</name>
    <dbReference type="NCBI Taxonomy" id="423536"/>
    <lineage>
        <taxon>Eukaryota</taxon>
        <taxon>Sar</taxon>
        <taxon>Alveolata</taxon>
        <taxon>Perkinsozoa</taxon>
        <taxon>Perkinsea</taxon>
        <taxon>Perkinsida</taxon>
        <taxon>Perkinsidae</taxon>
        <taxon>Perkinsus</taxon>
    </lineage>
</organism>
<evidence type="ECO:0000313" key="3">
    <source>
        <dbReference type="Proteomes" id="UP000007800"/>
    </source>
</evidence>
<name>C5LDE3_PERM5</name>
<evidence type="ECO:0000256" key="1">
    <source>
        <dbReference type="ARBA" id="ARBA00009431"/>
    </source>
</evidence>
<keyword evidence="2" id="KW-0645">Protease</keyword>
<dbReference type="EMBL" id="GG680969">
    <property type="protein sequence ID" value="EER05275.1"/>
    <property type="molecule type" value="Genomic_DNA"/>
</dbReference>
<dbReference type="InterPro" id="IPR001563">
    <property type="entry name" value="Peptidase_S10"/>
</dbReference>
<dbReference type="RefSeq" id="XP_002773459.1">
    <property type="nucleotide sequence ID" value="XM_002773413.1"/>
</dbReference>
<dbReference type="Gene3D" id="3.40.50.1820">
    <property type="entry name" value="alpha/beta hydrolase"/>
    <property type="match status" value="1"/>
</dbReference>
<sequence>MSFSEVFTSLMRSFQVAAKPDVAYYFGLIGPDRIEEARRLGQEGKRLALQEKWVEASHARDQLENLMSEMSGGLNLYDIRTTDDYGWQDERLDYFLNLPEVKEALHVPASRSFGTEVAVGEHMSADIMKPMVHCLPPLLNANITVMLFEGEMDSKDGLLSTEAWIPEMIWNGMDEYAMSPRHVWKGTDASNLEEAVYGYERHGGSFSHYSVRNAGHMVPMNQPEAAMNLIDRFISGAVESLHTTKNADNTEDERRGVHSARLPEHIGEAHDYIGSG</sequence>
<comment type="similarity">
    <text evidence="1">Belongs to the peptidase S10 family.</text>
</comment>
<dbReference type="MEROPS" id="S10.A69"/>
<accession>C5LDE3</accession>
<dbReference type="GeneID" id="9050841"/>
<dbReference type="InParanoid" id="C5LDE3"/>
<proteinExistence type="inferred from homology"/>
<keyword evidence="2" id="KW-0121">Carboxypeptidase</keyword>
<dbReference type="OrthoDB" id="443318at2759"/>
<dbReference type="GO" id="GO:0004185">
    <property type="term" value="F:serine-type carboxypeptidase activity"/>
    <property type="evidence" value="ECO:0007669"/>
    <property type="project" value="InterPro"/>
</dbReference>
<dbReference type="SUPFAM" id="SSF53474">
    <property type="entry name" value="alpha/beta-Hydrolases"/>
    <property type="match status" value="1"/>
</dbReference>
<evidence type="ECO:0000313" key="2">
    <source>
        <dbReference type="EMBL" id="EER05275.1"/>
    </source>
</evidence>
<dbReference type="AlphaFoldDB" id="C5LDE3"/>
<dbReference type="Pfam" id="PF00450">
    <property type="entry name" value="Peptidase_S10"/>
    <property type="match status" value="1"/>
</dbReference>
<dbReference type="InterPro" id="IPR029058">
    <property type="entry name" value="AB_hydrolase_fold"/>
</dbReference>
<gene>
    <name evidence="2" type="ORF">Pmar_PMAR027915</name>
</gene>
<dbReference type="Proteomes" id="UP000007800">
    <property type="component" value="Unassembled WGS sequence"/>
</dbReference>